<organism evidence="7 8">
    <name type="scientific">Araneus ventricosus</name>
    <name type="common">Orbweaver spider</name>
    <name type="synonym">Epeira ventricosa</name>
    <dbReference type="NCBI Taxonomy" id="182803"/>
    <lineage>
        <taxon>Eukaryota</taxon>
        <taxon>Metazoa</taxon>
        <taxon>Ecdysozoa</taxon>
        <taxon>Arthropoda</taxon>
        <taxon>Chelicerata</taxon>
        <taxon>Arachnida</taxon>
        <taxon>Araneae</taxon>
        <taxon>Araneomorphae</taxon>
        <taxon>Entelegynae</taxon>
        <taxon>Araneoidea</taxon>
        <taxon>Araneidae</taxon>
        <taxon>Araneus</taxon>
    </lineage>
</organism>
<reference evidence="7 8" key="1">
    <citation type="journal article" date="2019" name="Sci. Rep.">
        <title>Orb-weaving spider Araneus ventricosus genome elucidates the spidroin gene catalogue.</title>
        <authorList>
            <person name="Kono N."/>
            <person name="Nakamura H."/>
            <person name="Ohtoshi R."/>
            <person name="Moran D.A.P."/>
            <person name="Shinohara A."/>
            <person name="Yoshida Y."/>
            <person name="Fujiwara M."/>
            <person name="Mori M."/>
            <person name="Tomita M."/>
            <person name="Arakawa K."/>
        </authorList>
    </citation>
    <scope>NUCLEOTIDE SEQUENCE [LARGE SCALE GENOMIC DNA]</scope>
</reference>
<evidence type="ECO:0000313" key="8">
    <source>
        <dbReference type="Proteomes" id="UP000499080"/>
    </source>
</evidence>
<feature type="transmembrane region" description="Helical" evidence="5">
    <location>
        <begin position="12"/>
        <end position="31"/>
    </location>
</feature>
<feature type="transmembrane region" description="Helical" evidence="5">
    <location>
        <begin position="43"/>
        <end position="62"/>
    </location>
</feature>
<keyword evidence="2 5" id="KW-0812">Transmembrane</keyword>
<dbReference type="GO" id="GO:0016020">
    <property type="term" value="C:membrane"/>
    <property type="evidence" value="ECO:0007669"/>
    <property type="project" value="UniProtKB-SubCell"/>
</dbReference>
<name>A0A4Y1ZW16_ARAVE</name>
<dbReference type="SUPFAM" id="SSF103473">
    <property type="entry name" value="MFS general substrate transporter"/>
    <property type="match status" value="1"/>
</dbReference>
<dbReference type="Pfam" id="PF07690">
    <property type="entry name" value="MFS_1"/>
    <property type="match status" value="1"/>
</dbReference>
<evidence type="ECO:0000259" key="6">
    <source>
        <dbReference type="PROSITE" id="PS50850"/>
    </source>
</evidence>
<protein>
    <recommendedName>
        <fullName evidence="6">Major facilitator superfamily (MFS) profile domain-containing protein</fullName>
    </recommendedName>
</protein>
<proteinExistence type="predicted"/>
<dbReference type="InterPro" id="IPR050382">
    <property type="entry name" value="MFS_Na/Anion_cotransporter"/>
</dbReference>
<dbReference type="Proteomes" id="UP000499080">
    <property type="component" value="Unassembled WGS sequence"/>
</dbReference>
<dbReference type="OrthoDB" id="6425860at2759"/>
<evidence type="ECO:0000256" key="5">
    <source>
        <dbReference type="SAM" id="Phobius"/>
    </source>
</evidence>
<sequence>MFQGEFDWSTELQGYVLGAGFLSYLITQTPAGRLADAVGAKPLLVFSNALSGLLVIISPFAARWHVYALMAVQFLRGASQVHISFVSISQTLNKSSFNHIHCVLSRLISTISLSSSNI</sequence>
<evidence type="ECO:0000256" key="4">
    <source>
        <dbReference type="ARBA" id="ARBA00023136"/>
    </source>
</evidence>
<dbReference type="PANTHER" id="PTHR11662">
    <property type="entry name" value="SOLUTE CARRIER FAMILY 17"/>
    <property type="match status" value="1"/>
</dbReference>
<dbReference type="InterPro" id="IPR011701">
    <property type="entry name" value="MFS"/>
</dbReference>
<dbReference type="InterPro" id="IPR036259">
    <property type="entry name" value="MFS_trans_sf"/>
</dbReference>
<keyword evidence="4 5" id="KW-0472">Membrane</keyword>
<gene>
    <name evidence="7" type="ORF">AVEN_178164_1</name>
</gene>
<evidence type="ECO:0000256" key="3">
    <source>
        <dbReference type="ARBA" id="ARBA00022989"/>
    </source>
</evidence>
<dbReference type="InterPro" id="IPR020846">
    <property type="entry name" value="MFS_dom"/>
</dbReference>
<dbReference type="PROSITE" id="PS50850">
    <property type="entry name" value="MFS"/>
    <property type="match status" value="1"/>
</dbReference>
<dbReference type="PANTHER" id="PTHR11662:SF399">
    <property type="entry name" value="FI19708P1-RELATED"/>
    <property type="match status" value="1"/>
</dbReference>
<comment type="caution">
    <text evidence="7">The sequence shown here is derived from an EMBL/GenBank/DDBJ whole genome shotgun (WGS) entry which is preliminary data.</text>
</comment>
<feature type="domain" description="Major facilitator superfamily (MFS) profile" evidence="6">
    <location>
        <begin position="1"/>
        <end position="118"/>
    </location>
</feature>
<dbReference type="Gene3D" id="1.20.1250.20">
    <property type="entry name" value="MFS general substrate transporter like domains"/>
    <property type="match status" value="1"/>
</dbReference>
<evidence type="ECO:0000256" key="1">
    <source>
        <dbReference type="ARBA" id="ARBA00004141"/>
    </source>
</evidence>
<accession>A0A4Y1ZW16</accession>
<evidence type="ECO:0000256" key="2">
    <source>
        <dbReference type="ARBA" id="ARBA00022692"/>
    </source>
</evidence>
<dbReference type="AlphaFoldDB" id="A0A4Y1ZW16"/>
<dbReference type="GO" id="GO:0022857">
    <property type="term" value="F:transmembrane transporter activity"/>
    <property type="evidence" value="ECO:0007669"/>
    <property type="project" value="InterPro"/>
</dbReference>
<dbReference type="EMBL" id="BGPR01078597">
    <property type="protein sequence ID" value="GBL71146.1"/>
    <property type="molecule type" value="Genomic_DNA"/>
</dbReference>
<comment type="subcellular location">
    <subcellularLocation>
        <location evidence="1">Membrane</location>
        <topology evidence="1">Multi-pass membrane protein</topology>
    </subcellularLocation>
</comment>
<evidence type="ECO:0000313" key="7">
    <source>
        <dbReference type="EMBL" id="GBL71146.1"/>
    </source>
</evidence>
<keyword evidence="3 5" id="KW-1133">Transmembrane helix</keyword>
<dbReference type="GO" id="GO:0006820">
    <property type="term" value="P:monoatomic anion transport"/>
    <property type="evidence" value="ECO:0007669"/>
    <property type="project" value="TreeGrafter"/>
</dbReference>
<keyword evidence="8" id="KW-1185">Reference proteome</keyword>